<name>A0A1M7Q8M8_9BURK</name>
<dbReference type="InterPro" id="IPR051016">
    <property type="entry name" value="Diverse_Substrate_AcTransf"/>
</dbReference>
<sequence length="183" mass="20503">MLVQRGLGFETTFFYYCKKLMSTSELTIRPATPADVPAIFGMIFELAVFEKLEHMVVANEAALHDSLFCDKPVCEALVGETGGEVVTFALFFHNFSTFLCKKGLYLEDLYVQQAHRGKGYGKQMLVALAQLATDRDCGRFEWSVLDWNANAITFYENMGATVMPDWRICRVTGDALARLSAQA</sequence>
<dbReference type="Pfam" id="PF00583">
    <property type="entry name" value="Acetyltransf_1"/>
    <property type="match status" value="1"/>
</dbReference>
<feature type="domain" description="N-acetyltransferase" evidence="4">
    <location>
        <begin position="26"/>
        <end position="182"/>
    </location>
</feature>
<dbReference type="InterPro" id="IPR016181">
    <property type="entry name" value="Acyl_CoA_acyltransferase"/>
</dbReference>
<reference evidence="6" key="1">
    <citation type="submission" date="2016-11" db="EMBL/GenBank/DDBJ databases">
        <authorList>
            <person name="Varghese N."/>
            <person name="Submissions S."/>
        </authorList>
    </citation>
    <scope>NUCLEOTIDE SEQUENCE [LARGE SCALE GENOMIC DNA]</scope>
    <source>
        <strain evidence="6">Sac-22</strain>
    </source>
</reference>
<proteinExistence type="inferred from homology"/>
<dbReference type="EMBL" id="FRCX01000006">
    <property type="protein sequence ID" value="SHN26837.1"/>
    <property type="molecule type" value="Genomic_DNA"/>
</dbReference>
<protein>
    <submittedName>
        <fullName evidence="5">Ribosomal protein S18 acetylase RimI</fullName>
    </submittedName>
</protein>
<dbReference type="AlphaFoldDB" id="A0A1M7Q8M8"/>
<dbReference type="STRING" id="551987.SAMN05192549_106350"/>
<keyword evidence="5" id="KW-0689">Ribosomal protein</keyword>
<dbReference type="Gene3D" id="3.40.630.30">
    <property type="match status" value="1"/>
</dbReference>
<evidence type="ECO:0000259" key="4">
    <source>
        <dbReference type="PROSITE" id="PS51186"/>
    </source>
</evidence>
<dbReference type="Proteomes" id="UP000184339">
    <property type="component" value="Unassembled WGS sequence"/>
</dbReference>
<gene>
    <name evidence="5" type="ORF">SAMN05192549_106350</name>
</gene>
<evidence type="ECO:0000313" key="5">
    <source>
        <dbReference type="EMBL" id="SHN26837.1"/>
    </source>
</evidence>
<dbReference type="GO" id="GO:0008080">
    <property type="term" value="F:N-acetyltransferase activity"/>
    <property type="evidence" value="ECO:0007669"/>
    <property type="project" value="TreeGrafter"/>
</dbReference>
<evidence type="ECO:0000313" key="6">
    <source>
        <dbReference type="Proteomes" id="UP000184339"/>
    </source>
</evidence>
<dbReference type="GO" id="GO:0005840">
    <property type="term" value="C:ribosome"/>
    <property type="evidence" value="ECO:0007669"/>
    <property type="project" value="UniProtKB-KW"/>
</dbReference>
<keyword evidence="5" id="KW-0687">Ribonucleoprotein</keyword>
<keyword evidence="2" id="KW-0808">Transferase</keyword>
<evidence type="ECO:0000256" key="3">
    <source>
        <dbReference type="ARBA" id="ARBA00023315"/>
    </source>
</evidence>
<dbReference type="FunFam" id="3.40.630.30:FF:000064">
    <property type="entry name" value="GNAT family acetyltransferase"/>
    <property type="match status" value="1"/>
</dbReference>
<evidence type="ECO:0000256" key="2">
    <source>
        <dbReference type="ARBA" id="ARBA00022679"/>
    </source>
</evidence>
<comment type="similarity">
    <text evidence="1">Belongs to the acetyltransferase family.</text>
</comment>
<accession>A0A1M7Q8M8</accession>
<dbReference type="PANTHER" id="PTHR10545:SF29">
    <property type="entry name" value="GH14572P-RELATED"/>
    <property type="match status" value="1"/>
</dbReference>
<dbReference type="PROSITE" id="PS51186">
    <property type="entry name" value="GNAT"/>
    <property type="match status" value="1"/>
</dbReference>
<dbReference type="PANTHER" id="PTHR10545">
    <property type="entry name" value="DIAMINE N-ACETYLTRANSFERASE"/>
    <property type="match status" value="1"/>
</dbReference>
<keyword evidence="6" id="KW-1185">Reference proteome</keyword>
<dbReference type="InterPro" id="IPR000182">
    <property type="entry name" value="GNAT_dom"/>
</dbReference>
<organism evidence="5 6">
    <name type="scientific">Duganella sacchari</name>
    <dbReference type="NCBI Taxonomy" id="551987"/>
    <lineage>
        <taxon>Bacteria</taxon>
        <taxon>Pseudomonadati</taxon>
        <taxon>Pseudomonadota</taxon>
        <taxon>Betaproteobacteria</taxon>
        <taxon>Burkholderiales</taxon>
        <taxon>Oxalobacteraceae</taxon>
        <taxon>Telluria group</taxon>
        <taxon>Duganella</taxon>
    </lineage>
</organism>
<dbReference type="SUPFAM" id="SSF55729">
    <property type="entry name" value="Acyl-CoA N-acyltransferases (Nat)"/>
    <property type="match status" value="1"/>
</dbReference>
<evidence type="ECO:0000256" key="1">
    <source>
        <dbReference type="ARBA" id="ARBA00008694"/>
    </source>
</evidence>
<keyword evidence="3" id="KW-0012">Acyltransferase</keyword>
<dbReference type="CDD" id="cd04301">
    <property type="entry name" value="NAT_SF"/>
    <property type="match status" value="1"/>
</dbReference>